<sequence length="100" mass="11263">MIQAHVALHGPVISWDNFQMSCKGHQLRPYLESLIFISLILYQNVTHSTDIWKRVQHLCFLLCCSTAKGLQSLQVLSLSCSVQEHADVTGEKIIEPPTIC</sequence>
<name>A0ABM3B7T6_GOSHI</name>
<evidence type="ECO:0000313" key="1">
    <source>
        <dbReference type="Proteomes" id="UP000818029"/>
    </source>
</evidence>
<gene>
    <name evidence="2" type="primary">LOC121224267</name>
</gene>
<reference evidence="2" key="2">
    <citation type="submission" date="2025-08" db="UniProtKB">
        <authorList>
            <consortium name="RefSeq"/>
        </authorList>
    </citation>
    <scope>IDENTIFICATION</scope>
</reference>
<dbReference type="GeneID" id="121224267"/>
<evidence type="ECO:0000313" key="2">
    <source>
        <dbReference type="RefSeq" id="XP_040963128.1"/>
    </source>
</evidence>
<dbReference type="RefSeq" id="XP_040963128.1">
    <property type="nucleotide sequence ID" value="XM_041107194.1"/>
</dbReference>
<reference evidence="1" key="1">
    <citation type="journal article" date="2020" name="Nat. Genet.">
        <title>Genomic diversifications of five Gossypium allopolyploid species and their impact on cotton improvement.</title>
        <authorList>
            <person name="Chen Z.J."/>
            <person name="Sreedasyam A."/>
            <person name="Ando A."/>
            <person name="Song Q."/>
            <person name="De Santiago L.M."/>
            <person name="Hulse-Kemp A.M."/>
            <person name="Ding M."/>
            <person name="Ye W."/>
            <person name="Kirkbride R.C."/>
            <person name="Jenkins J."/>
            <person name="Plott C."/>
            <person name="Lovell J."/>
            <person name="Lin Y.M."/>
            <person name="Vaughn R."/>
            <person name="Liu B."/>
            <person name="Simpson S."/>
            <person name="Scheffler B.E."/>
            <person name="Wen L."/>
            <person name="Saski C.A."/>
            <person name="Grover C.E."/>
            <person name="Hu G."/>
            <person name="Conover J.L."/>
            <person name="Carlson J.W."/>
            <person name="Shu S."/>
            <person name="Boston L.B."/>
            <person name="Williams M."/>
            <person name="Peterson D.G."/>
            <person name="McGee K."/>
            <person name="Jones D.C."/>
            <person name="Wendel J.F."/>
            <person name="Stelly D.M."/>
            <person name="Grimwood J."/>
            <person name="Schmutz J."/>
        </authorList>
    </citation>
    <scope>NUCLEOTIDE SEQUENCE [LARGE SCALE GENOMIC DNA]</scope>
    <source>
        <strain evidence="1">cv. TM-1</strain>
    </source>
</reference>
<keyword evidence="1" id="KW-1185">Reference proteome</keyword>
<organism evidence="1 2">
    <name type="scientific">Gossypium hirsutum</name>
    <name type="common">Upland cotton</name>
    <name type="synonym">Gossypium mexicanum</name>
    <dbReference type="NCBI Taxonomy" id="3635"/>
    <lineage>
        <taxon>Eukaryota</taxon>
        <taxon>Viridiplantae</taxon>
        <taxon>Streptophyta</taxon>
        <taxon>Embryophyta</taxon>
        <taxon>Tracheophyta</taxon>
        <taxon>Spermatophyta</taxon>
        <taxon>Magnoliopsida</taxon>
        <taxon>eudicotyledons</taxon>
        <taxon>Gunneridae</taxon>
        <taxon>Pentapetalae</taxon>
        <taxon>rosids</taxon>
        <taxon>malvids</taxon>
        <taxon>Malvales</taxon>
        <taxon>Malvaceae</taxon>
        <taxon>Malvoideae</taxon>
        <taxon>Gossypium</taxon>
    </lineage>
</organism>
<dbReference type="Proteomes" id="UP000818029">
    <property type="component" value="Chromosome D12"/>
</dbReference>
<protein>
    <submittedName>
        <fullName evidence="2">Uncharacterized protein isoform X2</fullName>
    </submittedName>
</protein>
<accession>A0ABM3B7T6</accession>
<proteinExistence type="predicted"/>